<reference evidence="6 7" key="1">
    <citation type="submission" date="2022-06" db="EMBL/GenBank/DDBJ databases">
        <title>Mesorhizobium sp. strain RP14 Genome sequencing and assembly.</title>
        <authorList>
            <person name="Kim I."/>
        </authorList>
    </citation>
    <scope>NUCLEOTIDE SEQUENCE [LARGE SCALE GENOMIC DNA]</scope>
    <source>
        <strain evidence="7">RP14(2022)</strain>
    </source>
</reference>
<dbReference type="InterPro" id="IPR037873">
    <property type="entry name" value="BamE-like"/>
</dbReference>
<dbReference type="PANTHER" id="PTHR37482">
    <property type="entry name" value="OUTER MEMBRANE PROTEIN ASSEMBLY FACTOR BAME"/>
    <property type="match status" value="1"/>
</dbReference>
<keyword evidence="7" id="KW-1185">Reference proteome</keyword>
<organism evidence="6 7">
    <name type="scientific">Mesorhizobium liriopis</name>
    <dbReference type="NCBI Taxonomy" id="2953882"/>
    <lineage>
        <taxon>Bacteria</taxon>
        <taxon>Pseudomonadati</taxon>
        <taxon>Pseudomonadota</taxon>
        <taxon>Alphaproteobacteria</taxon>
        <taxon>Hyphomicrobiales</taxon>
        <taxon>Phyllobacteriaceae</taxon>
        <taxon>Mesorhizobium</taxon>
    </lineage>
</organism>
<evidence type="ECO:0000259" key="5">
    <source>
        <dbReference type="Pfam" id="PF04355"/>
    </source>
</evidence>
<evidence type="ECO:0000256" key="1">
    <source>
        <dbReference type="ARBA" id="ARBA00022729"/>
    </source>
</evidence>
<evidence type="ECO:0000313" key="6">
    <source>
        <dbReference type="EMBL" id="MCO6050773.1"/>
    </source>
</evidence>
<dbReference type="PANTHER" id="PTHR37482:SF1">
    <property type="entry name" value="OUTER MEMBRANE PROTEIN ASSEMBLY FACTOR BAME"/>
    <property type="match status" value="1"/>
</dbReference>
<name>A0ABT1C7X8_9HYPH</name>
<evidence type="ECO:0000256" key="2">
    <source>
        <dbReference type="ARBA" id="ARBA00023136"/>
    </source>
</evidence>
<dbReference type="RefSeq" id="WP_252819687.1">
    <property type="nucleotide sequence ID" value="NZ_JAMXQS010000006.1"/>
</dbReference>
<proteinExistence type="predicted"/>
<dbReference type="Gene3D" id="3.30.1450.10">
    <property type="match status" value="1"/>
</dbReference>
<keyword evidence="2" id="KW-0472">Membrane</keyword>
<protein>
    <submittedName>
        <fullName evidence="6">Outer membrane protein assembly factor BamE</fullName>
    </submittedName>
</protein>
<feature type="signal peptide" evidence="4">
    <location>
        <begin position="1"/>
        <end position="26"/>
    </location>
</feature>
<evidence type="ECO:0000256" key="4">
    <source>
        <dbReference type="SAM" id="SignalP"/>
    </source>
</evidence>
<evidence type="ECO:0000256" key="3">
    <source>
        <dbReference type="ARBA" id="ARBA00023237"/>
    </source>
</evidence>
<dbReference type="InterPro" id="IPR007450">
    <property type="entry name" value="BamE_dom"/>
</dbReference>
<gene>
    <name evidence="6" type="ORF">NGM99_13390</name>
</gene>
<dbReference type="InterPro" id="IPR026592">
    <property type="entry name" value="BamE"/>
</dbReference>
<sequence length="170" mass="17968">MRGTNFKRAAAWGQAAPLLAAGLLLAGCNGTGNLGLTPGETITQGYIIDQAQIDSVPVGSSREQVLLALGTPSTTATFDNEVFYYISQTRRRSVAFMNARLVDQRILAVYFGADGRVTNIANYGMKDGKVFDFISRTTPTGGKDQNFLGRILSGAGAKPSLPGANPTSSF</sequence>
<feature type="domain" description="Outer membrane protein assembly factor BamE" evidence="5">
    <location>
        <begin position="45"/>
        <end position="120"/>
    </location>
</feature>
<dbReference type="PROSITE" id="PS51257">
    <property type="entry name" value="PROKAR_LIPOPROTEIN"/>
    <property type="match status" value="1"/>
</dbReference>
<feature type="chain" id="PRO_5047293278" evidence="4">
    <location>
        <begin position="27"/>
        <end position="170"/>
    </location>
</feature>
<dbReference type="EMBL" id="JAMXQS010000006">
    <property type="protein sequence ID" value="MCO6050773.1"/>
    <property type="molecule type" value="Genomic_DNA"/>
</dbReference>
<evidence type="ECO:0000313" key="7">
    <source>
        <dbReference type="Proteomes" id="UP001205906"/>
    </source>
</evidence>
<comment type="caution">
    <text evidence="6">The sequence shown here is derived from an EMBL/GenBank/DDBJ whole genome shotgun (WGS) entry which is preliminary data.</text>
</comment>
<dbReference type="Pfam" id="PF04355">
    <property type="entry name" value="BamE"/>
    <property type="match status" value="1"/>
</dbReference>
<accession>A0ABT1C7X8</accession>
<keyword evidence="3" id="KW-0998">Cell outer membrane</keyword>
<keyword evidence="1 4" id="KW-0732">Signal</keyword>
<dbReference type="Proteomes" id="UP001205906">
    <property type="component" value="Unassembled WGS sequence"/>
</dbReference>